<dbReference type="PANTHER" id="PTHR35371:SF1">
    <property type="entry name" value="BLR7753 PROTEIN"/>
    <property type="match status" value="1"/>
</dbReference>
<dbReference type="AlphaFoldDB" id="A0A4Z1NG80"/>
<evidence type="ECO:0000256" key="2">
    <source>
        <dbReference type="ARBA" id="ARBA00022692"/>
    </source>
</evidence>
<dbReference type="SUPFAM" id="SSF161084">
    <property type="entry name" value="MAPEG domain-like"/>
    <property type="match status" value="1"/>
</dbReference>
<gene>
    <name evidence="5" type="ORF">E6O75_ATG10335</name>
</gene>
<dbReference type="InterPro" id="IPR001129">
    <property type="entry name" value="Membr-assoc_MAPEG"/>
</dbReference>
<keyword evidence="3" id="KW-1133">Transmembrane helix</keyword>
<keyword evidence="4" id="KW-0472">Membrane</keyword>
<name>A0A4Z1NG80_9PEZI</name>
<keyword evidence="2" id="KW-0812">Transmembrane</keyword>
<dbReference type="InterPro" id="IPR023352">
    <property type="entry name" value="MAPEG-like_dom_sf"/>
</dbReference>
<evidence type="ECO:0000256" key="4">
    <source>
        <dbReference type="ARBA" id="ARBA00023136"/>
    </source>
</evidence>
<proteinExistence type="predicted"/>
<reference evidence="5 6" key="1">
    <citation type="submission" date="2019-04" db="EMBL/GenBank/DDBJ databases">
        <title>High contiguity whole genome sequence and gene annotation resource for two Venturia nashicola isolates.</title>
        <authorList>
            <person name="Prokchorchik M."/>
            <person name="Won K."/>
            <person name="Lee Y."/>
            <person name="Choi E.D."/>
            <person name="Segonzac C."/>
            <person name="Sohn K.H."/>
        </authorList>
    </citation>
    <scope>NUCLEOTIDE SEQUENCE [LARGE SCALE GENOMIC DNA]</scope>
    <source>
        <strain evidence="5 6">PRI2</strain>
    </source>
</reference>
<sequence>MSQSVAIKNILYAWGLAFSPHVLKLFILRAGGHLWDNKKGRHNMTDPKAIRASPIVIARAQRADAAHQNGMESFPLFAIASLVAVYAGVDVEEVATLQKAYLGLRLLYNIIFIVGGNDAVALSRTLVWGSSVYTSISLLLKSSRALAAKGL</sequence>
<protein>
    <submittedName>
        <fullName evidence="5">Uncharacterized protein</fullName>
    </submittedName>
</protein>
<dbReference type="Proteomes" id="UP000298493">
    <property type="component" value="Unassembled WGS sequence"/>
</dbReference>
<evidence type="ECO:0000256" key="3">
    <source>
        <dbReference type="ARBA" id="ARBA00022989"/>
    </source>
</evidence>
<dbReference type="Pfam" id="PF01124">
    <property type="entry name" value="MAPEG"/>
    <property type="match status" value="1"/>
</dbReference>
<dbReference type="PANTHER" id="PTHR35371">
    <property type="entry name" value="INNER MEMBRANE PROTEIN"/>
    <property type="match status" value="1"/>
</dbReference>
<comment type="caution">
    <text evidence="5">The sequence shown here is derived from an EMBL/GenBank/DDBJ whole genome shotgun (WGS) entry which is preliminary data.</text>
</comment>
<comment type="subcellular location">
    <subcellularLocation>
        <location evidence="1">Membrane</location>
    </subcellularLocation>
</comment>
<keyword evidence="6" id="KW-1185">Reference proteome</keyword>
<evidence type="ECO:0000313" key="6">
    <source>
        <dbReference type="Proteomes" id="UP000298493"/>
    </source>
</evidence>
<organism evidence="5 6">
    <name type="scientific">Venturia nashicola</name>
    <dbReference type="NCBI Taxonomy" id="86259"/>
    <lineage>
        <taxon>Eukaryota</taxon>
        <taxon>Fungi</taxon>
        <taxon>Dikarya</taxon>
        <taxon>Ascomycota</taxon>
        <taxon>Pezizomycotina</taxon>
        <taxon>Dothideomycetes</taxon>
        <taxon>Pleosporomycetidae</taxon>
        <taxon>Venturiales</taxon>
        <taxon>Venturiaceae</taxon>
        <taxon>Venturia</taxon>
    </lineage>
</organism>
<dbReference type="EMBL" id="SNSC02000035">
    <property type="protein sequence ID" value="TID12728.1"/>
    <property type="molecule type" value="Genomic_DNA"/>
</dbReference>
<evidence type="ECO:0000256" key="1">
    <source>
        <dbReference type="ARBA" id="ARBA00004370"/>
    </source>
</evidence>
<dbReference type="Gene3D" id="1.20.120.550">
    <property type="entry name" value="Membrane associated eicosanoid/glutathione metabolism-like domain"/>
    <property type="match status" value="1"/>
</dbReference>
<accession>A0A4Z1NG80</accession>
<dbReference type="GO" id="GO:0016020">
    <property type="term" value="C:membrane"/>
    <property type="evidence" value="ECO:0007669"/>
    <property type="project" value="UniProtKB-SubCell"/>
</dbReference>
<dbReference type="OrthoDB" id="2122304at2759"/>
<evidence type="ECO:0000313" key="5">
    <source>
        <dbReference type="EMBL" id="TID12728.1"/>
    </source>
</evidence>